<organism evidence="1 2">
    <name type="scientific">Popillia japonica</name>
    <name type="common">Japanese beetle</name>
    <dbReference type="NCBI Taxonomy" id="7064"/>
    <lineage>
        <taxon>Eukaryota</taxon>
        <taxon>Metazoa</taxon>
        <taxon>Ecdysozoa</taxon>
        <taxon>Arthropoda</taxon>
        <taxon>Hexapoda</taxon>
        <taxon>Insecta</taxon>
        <taxon>Pterygota</taxon>
        <taxon>Neoptera</taxon>
        <taxon>Endopterygota</taxon>
        <taxon>Coleoptera</taxon>
        <taxon>Polyphaga</taxon>
        <taxon>Scarabaeiformia</taxon>
        <taxon>Scarabaeidae</taxon>
        <taxon>Rutelinae</taxon>
        <taxon>Popillia</taxon>
    </lineage>
</organism>
<keyword evidence="2" id="KW-1185">Reference proteome</keyword>
<dbReference type="Proteomes" id="UP001458880">
    <property type="component" value="Unassembled WGS sequence"/>
</dbReference>
<proteinExistence type="predicted"/>
<gene>
    <name evidence="1" type="ORF">QE152_g13994</name>
</gene>
<dbReference type="SUPFAM" id="SSF56672">
    <property type="entry name" value="DNA/RNA polymerases"/>
    <property type="match status" value="1"/>
</dbReference>
<dbReference type="InterPro" id="IPR053134">
    <property type="entry name" value="RNA-dir_DNA_polymerase"/>
</dbReference>
<dbReference type="GO" id="GO:0071897">
    <property type="term" value="P:DNA biosynthetic process"/>
    <property type="evidence" value="ECO:0007669"/>
    <property type="project" value="UniProtKB-ARBA"/>
</dbReference>
<dbReference type="Gene3D" id="3.10.10.10">
    <property type="entry name" value="HIV Type 1 Reverse Transcriptase, subunit A, domain 1"/>
    <property type="match status" value="1"/>
</dbReference>
<dbReference type="EMBL" id="JASPKY010000138">
    <property type="protein sequence ID" value="KAK9731100.1"/>
    <property type="molecule type" value="Genomic_DNA"/>
</dbReference>
<protein>
    <submittedName>
        <fullName evidence="1">Uncharacterized protein</fullName>
    </submittedName>
</protein>
<name>A0AAW1LAG3_POPJA</name>
<accession>A0AAW1LAG3</accession>
<reference evidence="1 2" key="1">
    <citation type="journal article" date="2024" name="BMC Genomics">
        <title>De novo assembly and annotation of Popillia japonica's genome with initial clues to its potential as an invasive pest.</title>
        <authorList>
            <person name="Cucini C."/>
            <person name="Boschi S."/>
            <person name="Funari R."/>
            <person name="Cardaioli E."/>
            <person name="Iannotti N."/>
            <person name="Marturano G."/>
            <person name="Paoli F."/>
            <person name="Bruttini M."/>
            <person name="Carapelli A."/>
            <person name="Frati F."/>
            <person name="Nardi F."/>
        </authorList>
    </citation>
    <scope>NUCLEOTIDE SEQUENCE [LARGE SCALE GENOMIC DNA]</scope>
    <source>
        <strain evidence="1">DMR45628</strain>
    </source>
</reference>
<evidence type="ECO:0000313" key="1">
    <source>
        <dbReference type="EMBL" id="KAK9731100.1"/>
    </source>
</evidence>
<comment type="caution">
    <text evidence="1">The sequence shown here is derived from an EMBL/GenBank/DDBJ whole genome shotgun (WGS) entry which is preliminary data.</text>
</comment>
<evidence type="ECO:0000313" key="2">
    <source>
        <dbReference type="Proteomes" id="UP001458880"/>
    </source>
</evidence>
<dbReference type="PANTHER" id="PTHR24559">
    <property type="entry name" value="TRANSPOSON TY3-I GAG-POL POLYPROTEIN"/>
    <property type="match status" value="1"/>
</dbReference>
<dbReference type="PANTHER" id="PTHR24559:SF444">
    <property type="entry name" value="REVERSE TRANSCRIPTASE DOMAIN-CONTAINING PROTEIN"/>
    <property type="match status" value="1"/>
</dbReference>
<dbReference type="InterPro" id="IPR043502">
    <property type="entry name" value="DNA/RNA_pol_sf"/>
</dbReference>
<dbReference type="AlphaFoldDB" id="A0AAW1LAG3"/>
<sequence>MSYDCLLGRDFISSSLINVKFDGNNVTIENNCVIDNELFLIDVDIDDTKDTIENNCVIDNELFLIDVDIDDTKDLISNLNIGKDISFEQRHEFIHMFNSAYIQPARTNSIGLDFVATIKVEPNHDKFFYRPRRLSYADKQTVHEITNDLVNRGIRGIIRKCSSPYASPIALVNKKNGAKRMCVAYRDLNKIVVKDRFPIPNIVDQIDGLHGKKQDCC</sequence>